<dbReference type="AlphaFoldDB" id="A0AAE1TFB8"/>
<gene>
    <name evidence="2" type="ORF">QN277_014273</name>
</gene>
<accession>A0AAE1TFB8</accession>
<evidence type="ECO:0000259" key="1">
    <source>
        <dbReference type="Pfam" id="PF07137"/>
    </source>
</evidence>
<dbReference type="SUPFAM" id="SSF50814">
    <property type="entry name" value="Lipocalins"/>
    <property type="match status" value="1"/>
</dbReference>
<dbReference type="PANTHER" id="PTHR33970:SF1">
    <property type="entry name" value="VIOLAXANTHIN DE-EPOXIDASE, CHLOROPLASTIC"/>
    <property type="match status" value="1"/>
</dbReference>
<dbReference type="PANTHER" id="PTHR33970">
    <property type="entry name" value="VIOLAXANTHIN DE-EPOXIDASE, CHLOROPLASTIC-RELATED"/>
    <property type="match status" value="1"/>
</dbReference>
<evidence type="ECO:0000313" key="3">
    <source>
        <dbReference type="Proteomes" id="UP001293593"/>
    </source>
</evidence>
<dbReference type="EMBL" id="JAWXYG010000002">
    <property type="protein sequence ID" value="KAK4282963.1"/>
    <property type="molecule type" value="Genomic_DNA"/>
</dbReference>
<feature type="domain" description="VDE lipocalin" evidence="1">
    <location>
        <begin position="148"/>
        <end position="387"/>
    </location>
</feature>
<dbReference type="Gene3D" id="2.40.128.20">
    <property type="match status" value="1"/>
</dbReference>
<dbReference type="InterPro" id="IPR044682">
    <property type="entry name" value="VDE"/>
</dbReference>
<comment type="caution">
    <text evidence="2">The sequence shown here is derived from an EMBL/GenBank/DDBJ whole genome shotgun (WGS) entry which is preliminary data.</text>
</comment>
<dbReference type="GO" id="GO:0009507">
    <property type="term" value="C:chloroplast"/>
    <property type="evidence" value="ECO:0007669"/>
    <property type="project" value="TreeGrafter"/>
</dbReference>
<evidence type="ECO:0000313" key="2">
    <source>
        <dbReference type="EMBL" id="KAK4282963.1"/>
    </source>
</evidence>
<proteinExistence type="predicted"/>
<sequence>MALAAHSMVLFNRGGSADICIRLGLTVDKRLQKIRRIACRDVVVLQVLSNSNNSTHLRLLRPCAHHRSLASRLSKSLGRQKQDLSASAHGTRTSAPQVLAEVSEFLVDRATGFLKDWSYSRFLELTGILLCAFIVIPSADAVDALKTCACLLKECRIELAKCLSNPSCAANIACLQTCNNRPDETECQIKCGDVFENNVVDEFNECAVSRKKCVPRKSDVGEFPVPNPDVLVKSFNIGDFIGKWFISAGLNPTFDTFDCQLHEFHTESNKLVANLSWRVETPDGGFLTRSAVQRFVQDPSQPGILYNHDNEYLHYQDDWYIISSKIEKKSDDYIFVYYRGRNDAWDGYGGAVVYTRSAVLPESIVPELERAAKSVGRELSKFKRTDNRCGPEPSLVERLEKKVEEGEETIAREVEQLEGEVERVGKTEMTLFQRLAEGFKVLGEDEENFLRGLSNEEMNLLNQLQMEATQVEQLFGRALPIRKLRNWKISLHHSGGRMQNNSTEHEHYD</sequence>
<dbReference type="GO" id="GO:0015994">
    <property type="term" value="P:chlorophyll metabolic process"/>
    <property type="evidence" value="ECO:0007669"/>
    <property type="project" value="TreeGrafter"/>
</dbReference>
<dbReference type="InterPro" id="IPR012674">
    <property type="entry name" value="Calycin"/>
</dbReference>
<dbReference type="Pfam" id="PF07137">
    <property type="entry name" value="VDE"/>
    <property type="match status" value="1"/>
</dbReference>
<dbReference type="InterPro" id="IPR010788">
    <property type="entry name" value="VDE_dom"/>
</dbReference>
<organism evidence="2 3">
    <name type="scientific">Acacia crassicarpa</name>
    <name type="common">northern wattle</name>
    <dbReference type="NCBI Taxonomy" id="499986"/>
    <lineage>
        <taxon>Eukaryota</taxon>
        <taxon>Viridiplantae</taxon>
        <taxon>Streptophyta</taxon>
        <taxon>Embryophyta</taxon>
        <taxon>Tracheophyta</taxon>
        <taxon>Spermatophyta</taxon>
        <taxon>Magnoliopsida</taxon>
        <taxon>eudicotyledons</taxon>
        <taxon>Gunneridae</taxon>
        <taxon>Pentapetalae</taxon>
        <taxon>rosids</taxon>
        <taxon>fabids</taxon>
        <taxon>Fabales</taxon>
        <taxon>Fabaceae</taxon>
        <taxon>Caesalpinioideae</taxon>
        <taxon>mimosoid clade</taxon>
        <taxon>Acacieae</taxon>
        <taxon>Acacia</taxon>
    </lineage>
</organism>
<dbReference type="CDD" id="cd19420">
    <property type="entry name" value="lipocalin_VDE"/>
    <property type="match status" value="1"/>
</dbReference>
<protein>
    <recommendedName>
        <fullName evidence="1">VDE lipocalin domain-containing protein</fullName>
    </recommendedName>
</protein>
<dbReference type="GO" id="GO:0046422">
    <property type="term" value="F:violaxanthin de-epoxidase activity"/>
    <property type="evidence" value="ECO:0007669"/>
    <property type="project" value="InterPro"/>
</dbReference>
<reference evidence="2" key="1">
    <citation type="submission" date="2023-10" db="EMBL/GenBank/DDBJ databases">
        <title>Chromosome-level genome of the transformable northern wattle, Acacia crassicarpa.</title>
        <authorList>
            <person name="Massaro I."/>
            <person name="Sinha N.R."/>
            <person name="Poethig S."/>
            <person name="Leichty A.R."/>
        </authorList>
    </citation>
    <scope>NUCLEOTIDE SEQUENCE</scope>
    <source>
        <strain evidence="2">Acra3RX</strain>
        <tissue evidence="2">Leaf</tissue>
    </source>
</reference>
<dbReference type="GO" id="GO:0010028">
    <property type="term" value="P:xanthophyll cycle"/>
    <property type="evidence" value="ECO:0007669"/>
    <property type="project" value="InterPro"/>
</dbReference>
<name>A0AAE1TFB8_9FABA</name>
<dbReference type="Proteomes" id="UP001293593">
    <property type="component" value="Unassembled WGS sequence"/>
</dbReference>
<keyword evidence="3" id="KW-1185">Reference proteome</keyword>